<evidence type="ECO:0000313" key="5">
    <source>
        <dbReference type="Proteomes" id="UP001252270"/>
    </source>
</evidence>
<dbReference type="InterPro" id="IPR027385">
    <property type="entry name" value="Beta-barrel_OMP"/>
</dbReference>
<name>A0ABU1GLK8_9GAMM</name>
<organism evidence="4 5">
    <name type="scientific">Halomonas mongoliensis</name>
    <dbReference type="NCBI Taxonomy" id="321265"/>
    <lineage>
        <taxon>Bacteria</taxon>
        <taxon>Pseudomonadati</taxon>
        <taxon>Pseudomonadota</taxon>
        <taxon>Gammaproteobacteria</taxon>
        <taxon>Oceanospirillales</taxon>
        <taxon>Halomonadaceae</taxon>
        <taxon>Halomonas</taxon>
    </lineage>
</organism>
<accession>A0ABU1GLK8</accession>
<feature type="domain" description="Outer membrane protein beta-barrel" evidence="3">
    <location>
        <begin position="12"/>
        <end position="199"/>
    </location>
</feature>
<dbReference type="Gene3D" id="2.40.160.20">
    <property type="match status" value="1"/>
</dbReference>
<feature type="signal peptide" evidence="2">
    <location>
        <begin position="1"/>
        <end position="24"/>
    </location>
</feature>
<evidence type="ECO:0000256" key="2">
    <source>
        <dbReference type="SAM" id="SignalP"/>
    </source>
</evidence>
<evidence type="ECO:0000256" key="1">
    <source>
        <dbReference type="ARBA" id="ARBA00022729"/>
    </source>
</evidence>
<sequence>MRSNKGIMLGATLALLMAGGAAQAAGPYAGFSLGYQDIDVDIGYGPFSTEGVSGSGTSFRAVIGYDSFNVAAPFLIGIEANIAQGGAKSSASIGSLKSTISAEESYGIAARFGGYVSEEVAAYGLLGYQRTSFEQRLGVFSDDANFDGLRLGAGVDFRVAPQLDLRAQYARTWYNSRTFDGVKYDPEESTFEVGVIYRF</sequence>
<dbReference type="Proteomes" id="UP001252270">
    <property type="component" value="Unassembled WGS sequence"/>
</dbReference>
<protein>
    <submittedName>
        <fullName evidence="4">Outer membrane beta-barrel protein</fullName>
    </submittedName>
</protein>
<keyword evidence="1 2" id="KW-0732">Signal</keyword>
<reference evidence="4 5" key="1">
    <citation type="submission" date="2023-04" db="EMBL/GenBank/DDBJ databases">
        <title>A long-awaited taxogenomic arrangement of the family Halomonadaceae.</title>
        <authorList>
            <person name="De La Haba R."/>
            <person name="Chuvochina M."/>
            <person name="Wittouck S."/>
            <person name="Arahal D.R."/>
            <person name="Sanchez-Porro C."/>
            <person name="Hugenholtz P."/>
            <person name="Ventosa A."/>
        </authorList>
    </citation>
    <scope>NUCLEOTIDE SEQUENCE [LARGE SCALE GENOMIC DNA]</scope>
    <source>
        <strain evidence="4 5">DSM 17332</strain>
    </source>
</reference>
<dbReference type="InterPro" id="IPR011250">
    <property type="entry name" value="OMP/PagP_B-barrel"/>
</dbReference>
<dbReference type="EMBL" id="JARWAL010000004">
    <property type="protein sequence ID" value="MDR5892348.1"/>
    <property type="molecule type" value="Genomic_DNA"/>
</dbReference>
<evidence type="ECO:0000259" key="3">
    <source>
        <dbReference type="Pfam" id="PF13505"/>
    </source>
</evidence>
<proteinExistence type="predicted"/>
<comment type="caution">
    <text evidence="4">The sequence shown here is derived from an EMBL/GenBank/DDBJ whole genome shotgun (WGS) entry which is preliminary data.</text>
</comment>
<evidence type="ECO:0000313" key="4">
    <source>
        <dbReference type="EMBL" id="MDR5892348.1"/>
    </source>
</evidence>
<dbReference type="Pfam" id="PF13505">
    <property type="entry name" value="OMP_b-brl"/>
    <property type="match status" value="1"/>
</dbReference>
<gene>
    <name evidence="4" type="ORF">QC820_05925</name>
</gene>
<dbReference type="SUPFAM" id="SSF56925">
    <property type="entry name" value="OMPA-like"/>
    <property type="match status" value="1"/>
</dbReference>
<feature type="chain" id="PRO_5046549959" evidence="2">
    <location>
        <begin position="25"/>
        <end position="199"/>
    </location>
</feature>
<dbReference type="RefSeq" id="WP_309636147.1">
    <property type="nucleotide sequence ID" value="NZ_JARWAL010000004.1"/>
</dbReference>
<keyword evidence="5" id="KW-1185">Reference proteome</keyword>